<dbReference type="InterPro" id="IPR051397">
    <property type="entry name" value="Zn-ADH-like_protein"/>
</dbReference>
<proteinExistence type="predicted"/>
<dbReference type="Pfam" id="PF00107">
    <property type="entry name" value="ADH_zinc_N"/>
    <property type="match status" value="1"/>
</dbReference>
<dbReference type="SMART" id="SM00829">
    <property type="entry name" value="PKS_ER"/>
    <property type="match status" value="1"/>
</dbReference>
<dbReference type="InterPro" id="IPR020843">
    <property type="entry name" value="ER"/>
</dbReference>
<dbReference type="Gene3D" id="3.40.50.720">
    <property type="entry name" value="NAD(P)-binding Rossmann-like Domain"/>
    <property type="match status" value="1"/>
</dbReference>
<dbReference type="Gene3D" id="3.90.180.10">
    <property type="entry name" value="Medium-chain alcohol dehydrogenases, catalytic domain"/>
    <property type="match status" value="1"/>
</dbReference>
<dbReference type="SUPFAM" id="SSF51735">
    <property type="entry name" value="NAD(P)-binding Rossmann-fold domains"/>
    <property type="match status" value="1"/>
</dbReference>
<accession>A0A6J7KU03</accession>
<evidence type="ECO:0000259" key="1">
    <source>
        <dbReference type="SMART" id="SM00829"/>
    </source>
</evidence>
<organism evidence="2">
    <name type="scientific">freshwater metagenome</name>
    <dbReference type="NCBI Taxonomy" id="449393"/>
    <lineage>
        <taxon>unclassified sequences</taxon>
        <taxon>metagenomes</taxon>
        <taxon>ecological metagenomes</taxon>
    </lineage>
</organism>
<sequence>MHSAAGGTGSLAVQLARPMGAGRVIATASSAEKREAALRFGADVAVDPDPEGLGDRLREANDGRGVDVVIDMAGGPGFDASLRALDPFGRIVVCGIASKEQNEIRTGHLLRHSRSVVGFWLFHCLDDPERRFRAPLRDLFERAVRGEVTVQVGGRWPLAEAAAAHEALVARRTTGKLVLDVG</sequence>
<dbReference type="InterPro" id="IPR036291">
    <property type="entry name" value="NAD(P)-bd_dom_sf"/>
</dbReference>
<protein>
    <submittedName>
        <fullName evidence="2">Unannotated protein</fullName>
    </submittedName>
</protein>
<evidence type="ECO:0000313" key="2">
    <source>
        <dbReference type="EMBL" id="CAB4957849.1"/>
    </source>
</evidence>
<dbReference type="EMBL" id="CAFBMK010000431">
    <property type="protein sequence ID" value="CAB4957849.1"/>
    <property type="molecule type" value="Genomic_DNA"/>
</dbReference>
<gene>
    <name evidence="2" type="ORF">UFOPK3564_03873</name>
</gene>
<dbReference type="AlphaFoldDB" id="A0A6J7KU03"/>
<dbReference type="PANTHER" id="PTHR43677">
    <property type="entry name" value="SHORT-CHAIN DEHYDROGENASE/REDUCTASE"/>
    <property type="match status" value="1"/>
</dbReference>
<feature type="domain" description="Enoyl reductase (ER)" evidence="1">
    <location>
        <begin position="6"/>
        <end position="179"/>
    </location>
</feature>
<dbReference type="PANTHER" id="PTHR43677:SF4">
    <property type="entry name" value="QUINONE OXIDOREDUCTASE-LIKE PROTEIN 2"/>
    <property type="match status" value="1"/>
</dbReference>
<reference evidence="2" key="1">
    <citation type="submission" date="2020-05" db="EMBL/GenBank/DDBJ databases">
        <authorList>
            <person name="Chiriac C."/>
            <person name="Salcher M."/>
            <person name="Ghai R."/>
            <person name="Kavagutti S V."/>
        </authorList>
    </citation>
    <scope>NUCLEOTIDE SEQUENCE</scope>
</reference>
<name>A0A6J7KU03_9ZZZZ</name>
<dbReference type="InterPro" id="IPR013149">
    <property type="entry name" value="ADH-like_C"/>
</dbReference>
<dbReference type="GO" id="GO:0016491">
    <property type="term" value="F:oxidoreductase activity"/>
    <property type="evidence" value="ECO:0007669"/>
    <property type="project" value="InterPro"/>
</dbReference>